<keyword evidence="1" id="KW-1133">Transmembrane helix</keyword>
<accession>A0ABS9Z7E3</accession>
<feature type="transmembrane region" description="Helical" evidence="1">
    <location>
        <begin position="188"/>
        <end position="207"/>
    </location>
</feature>
<dbReference type="RefSeq" id="WP_243067318.1">
    <property type="nucleotide sequence ID" value="NZ_JAIVFK010000065.1"/>
</dbReference>
<feature type="transmembrane region" description="Helical" evidence="1">
    <location>
        <begin position="304"/>
        <end position="325"/>
    </location>
</feature>
<feature type="transmembrane region" description="Helical" evidence="1">
    <location>
        <begin position="331"/>
        <end position="350"/>
    </location>
</feature>
<feature type="transmembrane region" description="Helical" evidence="1">
    <location>
        <begin position="138"/>
        <end position="155"/>
    </location>
</feature>
<keyword evidence="3" id="KW-1185">Reference proteome</keyword>
<dbReference type="PIRSF" id="PIRSF028704">
    <property type="entry name" value="UPC028704"/>
    <property type="match status" value="1"/>
</dbReference>
<feature type="transmembrane region" description="Helical" evidence="1">
    <location>
        <begin position="223"/>
        <end position="243"/>
    </location>
</feature>
<dbReference type="InterPro" id="IPR014550">
    <property type="entry name" value="UCP028704_OpgC"/>
</dbReference>
<evidence type="ECO:0000256" key="1">
    <source>
        <dbReference type="SAM" id="Phobius"/>
    </source>
</evidence>
<dbReference type="Pfam" id="PF10129">
    <property type="entry name" value="OpgC_C"/>
    <property type="match status" value="1"/>
</dbReference>
<gene>
    <name evidence="2" type="ORF">K2U94_11365</name>
</gene>
<feature type="transmembrane region" description="Helical" evidence="1">
    <location>
        <begin position="162"/>
        <end position="182"/>
    </location>
</feature>
<reference evidence="2" key="1">
    <citation type="journal article" date="2022" name="ISME J.">
        <title>Identification of active gaseous-alkane degraders at natural gas seeps.</title>
        <authorList>
            <person name="Farhan Ul Haque M."/>
            <person name="Hernandez M."/>
            <person name="Crombie A.T."/>
            <person name="Murrell J.C."/>
        </authorList>
    </citation>
    <scope>NUCLEOTIDE SEQUENCE</scope>
    <source>
        <strain evidence="2">PC2</strain>
    </source>
</reference>
<protein>
    <submittedName>
        <fullName evidence="2">OpgC domain-containing protein</fullName>
    </submittedName>
</protein>
<dbReference type="PANTHER" id="PTHR38592:SF3">
    <property type="entry name" value="BLL4819 PROTEIN"/>
    <property type="match status" value="1"/>
</dbReference>
<feature type="transmembrane region" description="Helical" evidence="1">
    <location>
        <begin position="77"/>
        <end position="98"/>
    </location>
</feature>
<organism evidence="2 3">
    <name type="scientific">Candidatus Rhodoblastus alkanivorans</name>
    <dbReference type="NCBI Taxonomy" id="2954117"/>
    <lineage>
        <taxon>Bacteria</taxon>
        <taxon>Pseudomonadati</taxon>
        <taxon>Pseudomonadota</taxon>
        <taxon>Alphaproteobacteria</taxon>
        <taxon>Hyphomicrobiales</taxon>
        <taxon>Rhodoblastaceae</taxon>
        <taxon>Rhodoblastus</taxon>
    </lineage>
</organism>
<keyword evidence="1" id="KW-0472">Membrane</keyword>
<feature type="transmembrane region" description="Helical" evidence="1">
    <location>
        <begin position="263"/>
        <end position="283"/>
    </location>
</feature>
<evidence type="ECO:0000313" key="3">
    <source>
        <dbReference type="Proteomes" id="UP001139104"/>
    </source>
</evidence>
<sequence length="367" mass="40649">MRAPNAVDFWRGFALATIFINHIPGIFLERYSFRHYSLSDAAELFVLLAGVALRYVSNSLAKEPMSAAVYRLAGRALTIYFAQLVITAIAIAILAGGAKALDQPYILQWNNAAAIFEDPVNAHIGLALLRYQLGFFDILPLYVVLMAMGPSIAIIDRYAPRLLLPLSFALYVYTLATGLNLPTWPVEGAWYFSPFAWQFIFILGFVLSGPRGYQSWSPRVKKILFWLAGIQTLVGGGLALAGIAPDPSALPDPKLFFVFDKTYLSPALCLHALALACFFMGAFKYIDRFARPLVGYLALLGRNSLHVFCAGSLLSLTGQIVRYRFNGRFEIDVVVILVGWTVMGVVAWLSEWRKRHAVARAQRLASA</sequence>
<dbReference type="PANTHER" id="PTHR38592">
    <property type="entry name" value="BLL4819 PROTEIN"/>
    <property type="match status" value="1"/>
</dbReference>
<dbReference type="Proteomes" id="UP001139104">
    <property type="component" value="Unassembled WGS sequence"/>
</dbReference>
<feature type="transmembrane region" description="Helical" evidence="1">
    <location>
        <begin position="33"/>
        <end position="56"/>
    </location>
</feature>
<feature type="transmembrane region" description="Helical" evidence="1">
    <location>
        <begin position="9"/>
        <end position="27"/>
    </location>
</feature>
<comment type="caution">
    <text evidence="2">The sequence shown here is derived from an EMBL/GenBank/DDBJ whole genome shotgun (WGS) entry which is preliminary data.</text>
</comment>
<name>A0ABS9Z7E3_9HYPH</name>
<evidence type="ECO:0000313" key="2">
    <source>
        <dbReference type="EMBL" id="MCI4683360.1"/>
    </source>
</evidence>
<proteinExistence type="predicted"/>
<keyword evidence="1" id="KW-0812">Transmembrane</keyword>
<dbReference type="EMBL" id="JAIVFP010000001">
    <property type="protein sequence ID" value="MCI4683360.1"/>
    <property type="molecule type" value="Genomic_DNA"/>
</dbReference>